<gene>
    <name evidence="2" type="ORF">Sste5346_006078</name>
</gene>
<dbReference type="SUPFAM" id="SSF140931">
    <property type="entry name" value="Fic-like"/>
    <property type="match status" value="1"/>
</dbReference>
<comment type="caution">
    <text evidence="2">The sequence shown here is derived from an EMBL/GenBank/DDBJ whole genome shotgun (WGS) entry which is preliminary data.</text>
</comment>
<evidence type="ECO:0000313" key="2">
    <source>
        <dbReference type="EMBL" id="KAL1893937.1"/>
    </source>
</evidence>
<name>A0ABR3Z170_9PEZI</name>
<dbReference type="PROSITE" id="PS51459">
    <property type="entry name" value="FIDO"/>
    <property type="match status" value="1"/>
</dbReference>
<proteinExistence type="predicted"/>
<accession>A0ABR3Z170</accession>
<dbReference type="InterPro" id="IPR040198">
    <property type="entry name" value="Fido_containing"/>
</dbReference>
<dbReference type="Pfam" id="PF02661">
    <property type="entry name" value="Fic"/>
    <property type="match status" value="1"/>
</dbReference>
<dbReference type="PANTHER" id="PTHR13504">
    <property type="entry name" value="FIDO DOMAIN-CONTAINING PROTEIN DDB_G0283145"/>
    <property type="match status" value="1"/>
</dbReference>
<feature type="domain" description="Fido" evidence="1">
    <location>
        <begin position="11"/>
        <end position="155"/>
    </location>
</feature>
<dbReference type="PANTHER" id="PTHR13504:SF38">
    <property type="entry name" value="FIDO DOMAIN-CONTAINING PROTEIN"/>
    <property type="match status" value="1"/>
</dbReference>
<protein>
    <recommendedName>
        <fullName evidence="1">Fido domain-containing protein</fullName>
    </recommendedName>
</protein>
<dbReference type="InterPro" id="IPR003812">
    <property type="entry name" value="Fido"/>
</dbReference>
<reference evidence="2 3" key="1">
    <citation type="journal article" date="2024" name="IMA Fungus">
        <title>IMA Genome - F19 : A genome assembly and annotation guide to empower mycologists, including annotated draft genome sequences of Ceratocystis pirilliformis, Diaporthe australafricana, Fusarium ophioides, Paecilomyces lecythidis, and Sporothrix stenoceras.</title>
        <authorList>
            <person name="Aylward J."/>
            <person name="Wilson A.M."/>
            <person name="Visagie C.M."/>
            <person name="Spraker J."/>
            <person name="Barnes I."/>
            <person name="Buitendag C."/>
            <person name="Ceriani C."/>
            <person name="Del Mar Angel L."/>
            <person name="du Plessis D."/>
            <person name="Fuchs T."/>
            <person name="Gasser K."/>
            <person name="Kramer D."/>
            <person name="Li W."/>
            <person name="Munsamy K."/>
            <person name="Piso A."/>
            <person name="Price J.L."/>
            <person name="Sonnekus B."/>
            <person name="Thomas C."/>
            <person name="van der Nest A."/>
            <person name="van Dijk A."/>
            <person name="van Heerden A."/>
            <person name="van Vuuren N."/>
            <person name="Yilmaz N."/>
            <person name="Duong T.A."/>
            <person name="van der Merwe N.A."/>
            <person name="Wingfield M.J."/>
            <person name="Wingfield B.D."/>
        </authorList>
    </citation>
    <scope>NUCLEOTIDE SEQUENCE [LARGE SCALE GENOMIC DNA]</scope>
    <source>
        <strain evidence="2 3">CMW 5346</strain>
    </source>
</reference>
<sequence length="178" mass="19939">MNTKGISKIITKIDRVRKHNRRPISELVDRMKLVPAYAHQSTTLTDTPESIELGNHLIASQWVAETAETRSGLDEDQVRCISTLAIKDLDEGAATIHPFVDGNGRVSRLMMQGDLMRQGYLPACLKDLTRDEYLKMIRHAADGDPSLLVDCYVTAQLELLTAALMEDRMKTRETSKNG</sequence>
<dbReference type="Gene3D" id="1.10.3290.10">
    <property type="entry name" value="Fido-like domain"/>
    <property type="match status" value="1"/>
</dbReference>
<evidence type="ECO:0000313" key="3">
    <source>
        <dbReference type="Proteomes" id="UP001583186"/>
    </source>
</evidence>
<dbReference type="EMBL" id="JAWCUI010000035">
    <property type="protein sequence ID" value="KAL1893937.1"/>
    <property type="molecule type" value="Genomic_DNA"/>
</dbReference>
<organism evidence="2 3">
    <name type="scientific">Sporothrix stenoceras</name>
    <dbReference type="NCBI Taxonomy" id="5173"/>
    <lineage>
        <taxon>Eukaryota</taxon>
        <taxon>Fungi</taxon>
        <taxon>Dikarya</taxon>
        <taxon>Ascomycota</taxon>
        <taxon>Pezizomycotina</taxon>
        <taxon>Sordariomycetes</taxon>
        <taxon>Sordariomycetidae</taxon>
        <taxon>Ophiostomatales</taxon>
        <taxon>Ophiostomataceae</taxon>
        <taxon>Sporothrix</taxon>
    </lineage>
</organism>
<keyword evidence="3" id="KW-1185">Reference proteome</keyword>
<dbReference type="Proteomes" id="UP001583186">
    <property type="component" value="Unassembled WGS sequence"/>
</dbReference>
<dbReference type="InterPro" id="IPR036597">
    <property type="entry name" value="Fido-like_dom_sf"/>
</dbReference>
<evidence type="ECO:0000259" key="1">
    <source>
        <dbReference type="PROSITE" id="PS51459"/>
    </source>
</evidence>